<feature type="domain" description="Amphi-Trp" evidence="1">
    <location>
        <begin position="5"/>
        <end position="86"/>
    </location>
</feature>
<name>A0A1E5G156_9FIRM</name>
<evidence type="ECO:0000313" key="3">
    <source>
        <dbReference type="Proteomes" id="UP000094296"/>
    </source>
</evidence>
<accession>A0A1E5G156</accession>
<dbReference type="STRING" id="766136.BHF68_07715"/>
<dbReference type="Pfam" id="PF20068">
    <property type="entry name" value="Amphi-Trp"/>
    <property type="match status" value="1"/>
</dbReference>
<protein>
    <recommendedName>
        <fullName evidence="1">Amphi-Trp domain-containing protein</fullName>
    </recommendedName>
</protein>
<evidence type="ECO:0000313" key="2">
    <source>
        <dbReference type="EMBL" id="OEF96647.1"/>
    </source>
</evidence>
<proteinExistence type="predicted"/>
<sequence length="89" mass="10540">MDQKPRTVVHFKSEERRTVNEIADFLRVVADKLDTQGSFQIEQAGEQFDIRPEGNTKLELKYESKGERHKFEIEIEWKPGQEDKSFTIR</sequence>
<evidence type="ECO:0000259" key="1">
    <source>
        <dbReference type="Pfam" id="PF20068"/>
    </source>
</evidence>
<keyword evidence="3" id="KW-1185">Reference proteome</keyword>
<gene>
    <name evidence="2" type="ORF">BHF68_07715</name>
</gene>
<reference evidence="2 3" key="1">
    <citation type="submission" date="2016-09" db="EMBL/GenBank/DDBJ databases">
        <title>Draft genome sequence for the type strain of Desulfuribacillus alkaliarsenatis AHT28, an obligately anaerobic, sulfidogenic bacterium isolated from Russian soda lake sediments.</title>
        <authorList>
            <person name="Abin C.A."/>
            <person name="Hollibaugh J.T."/>
        </authorList>
    </citation>
    <scope>NUCLEOTIDE SEQUENCE [LARGE SCALE GENOMIC DNA]</scope>
    <source>
        <strain evidence="2 3">AHT28</strain>
    </source>
</reference>
<dbReference type="EMBL" id="MIJE01000031">
    <property type="protein sequence ID" value="OEF96647.1"/>
    <property type="molecule type" value="Genomic_DNA"/>
</dbReference>
<comment type="caution">
    <text evidence="2">The sequence shown here is derived from an EMBL/GenBank/DDBJ whole genome shotgun (WGS) entry which is preliminary data.</text>
</comment>
<dbReference type="NCBIfam" id="TIGR04354">
    <property type="entry name" value="amphi-Trp"/>
    <property type="match status" value="1"/>
</dbReference>
<dbReference type="InterPro" id="IPR027598">
    <property type="entry name" value="Amphi-Trp_dom"/>
</dbReference>
<dbReference type="AlphaFoldDB" id="A0A1E5G156"/>
<organism evidence="2 3">
    <name type="scientific">Desulfuribacillus alkaliarsenatis</name>
    <dbReference type="NCBI Taxonomy" id="766136"/>
    <lineage>
        <taxon>Bacteria</taxon>
        <taxon>Bacillati</taxon>
        <taxon>Bacillota</taxon>
        <taxon>Desulfuribacillia</taxon>
        <taxon>Desulfuribacillales</taxon>
        <taxon>Desulfuribacillaceae</taxon>
        <taxon>Desulfuribacillus</taxon>
    </lineage>
</organism>
<dbReference type="Proteomes" id="UP000094296">
    <property type="component" value="Unassembled WGS sequence"/>
</dbReference>